<dbReference type="PANTHER" id="PTHR36205:SF1">
    <property type="entry name" value="MAJOR FACILITATOR SUPERFAMILY TRANSPORTER"/>
    <property type="match status" value="1"/>
</dbReference>
<organism evidence="3 4">
    <name type="scientific">Drechslerella stenobrocha 248</name>
    <dbReference type="NCBI Taxonomy" id="1043628"/>
    <lineage>
        <taxon>Eukaryota</taxon>
        <taxon>Fungi</taxon>
        <taxon>Dikarya</taxon>
        <taxon>Ascomycota</taxon>
        <taxon>Pezizomycotina</taxon>
        <taxon>Orbiliomycetes</taxon>
        <taxon>Orbiliales</taxon>
        <taxon>Orbiliaceae</taxon>
        <taxon>Drechslerella</taxon>
    </lineage>
</organism>
<protein>
    <recommendedName>
        <fullName evidence="5">Glycosyl transferase CAP10 domain-containing protein</fullName>
    </recommendedName>
</protein>
<dbReference type="OrthoDB" id="3353407at2759"/>
<feature type="compositionally biased region" description="Basic and acidic residues" evidence="1">
    <location>
        <begin position="333"/>
        <end position="346"/>
    </location>
</feature>
<dbReference type="HOGENOM" id="CLU_009650_0_0_1"/>
<reference evidence="3 4" key="1">
    <citation type="submission" date="2013-05" db="EMBL/GenBank/DDBJ databases">
        <title>Drechslerella stenobrocha genome reveals carnivorous origination and mechanical trapping mechanism of predatory fungi.</title>
        <authorList>
            <person name="Liu X."/>
            <person name="Zhang W."/>
            <person name="Liu K."/>
        </authorList>
    </citation>
    <scope>NUCLEOTIDE SEQUENCE [LARGE SCALE GENOMIC DNA]</scope>
    <source>
        <strain evidence="3 4">248</strain>
    </source>
</reference>
<feature type="region of interest" description="Disordered" evidence="1">
    <location>
        <begin position="1"/>
        <end position="64"/>
    </location>
</feature>
<dbReference type="Proteomes" id="UP000024837">
    <property type="component" value="Unassembled WGS sequence"/>
</dbReference>
<evidence type="ECO:0000256" key="1">
    <source>
        <dbReference type="SAM" id="MobiDB-lite"/>
    </source>
</evidence>
<keyword evidence="2" id="KW-0472">Membrane</keyword>
<keyword evidence="4" id="KW-1185">Reference proteome</keyword>
<gene>
    <name evidence="3" type="ORF">DRE_06977</name>
</gene>
<feature type="region of interest" description="Disordered" evidence="1">
    <location>
        <begin position="327"/>
        <end position="346"/>
    </location>
</feature>
<dbReference type="PANTHER" id="PTHR36205">
    <property type="entry name" value="CHROMOSOME 19, WHOLE GENOME SHOTGUN SEQUENCE"/>
    <property type="match status" value="1"/>
</dbReference>
<dbReference type="InterPro" id="IPR021822">
    <property type="entry name" value="DUF3405"/>
</dbReference>
<keyword evidence="2" id="KW-0812">Transmembrane</keyword>
<keyword evidence="2" id="KW-1133">Transmembrane helix</keyword>
<evidence type="ECO:0008006" key="5">
    <source>
        <dbReference type="Google" id="ProtNLM"/>
    </source>
</evidence>
<proteinExistence type="predicted"/>
<evidence type="ECO:0000256" key="2">
    <source>
        <dbReference type="SAM" id="Phobius"/>
    </source>
</evidence>
<evidence type="ECO:0000313" key="4">
    <source>
        <dbReference type="Proteomes" id="UP000024837"/>
    </source>
</evidence>
<name>W7HVR9_9PEZI</name>
<sequence>MSPPSAQPHTHHNGRPRFSSDIESSQSSQSSTSSSSSAPTSPSAPLLRPAAAGDEKPARPRVRQQQLRGFRIRRVKTLLIRVLCGCVLLTIATMTFALSGMQKRTTKALQKHLDSSAIWQSFPVMQNYYNGLYDLVAKADNVPENTGPMNVSKAPKPGSLKGALNDATAKFAKRAKIVPMMITTKQQSKAANKPKTPPKPLPPAVIYNPYPDYQSEQYTETWQGKHVDCTPLVTNITSVSINVKAYKGIPRGHPDAYYGSHELLGIDNDICFERRTRLGIYGLKDPEEVPRNAKEARVLYNLEWRGIDWAKIQRQCVAFNQDRYIPPPSSLGDGKEKRDNPEGERGVKKVHARTALVVRVWHMYAWMHLDYVNLRSLIAELNMQSGGEYDVHLLVHVRDERVPILTKQSVYNRVVKSTIAREFRGLVTLWNEQMMQVLYPNLGVDWRELPPHGAYRSMWMPMQYFMHKHPEYDYFWNLELDVRYTGHWYHFLEQVRQFAKRQPRRGLWERNSRFYVPSVHRSWRDFSALTALQADPSEHVWGPVRVPGVNLTRHTPTPPFERPEDDVDYTWGVGEEADLITLSPLFDPKNTTWALRDDFTGGRRGGPRSLRCTDFRGGC</sequence>
<feature type="transmembrane region" description="Helical" evidence="2">
    <location>
        <begin position="78"/>
        <end position="101"/>
    </location>
</feature>
<dbReference type="AlphaFoldDB" id="W7HVR9"/>
<evidence type="ECO:0000313" key="3">
    <source>
        <dbReference type="EMBL" id="EWC44152.1"/>
    </source>
</evidence>
<dbReference type="Pfam" id="PF11885">
    <property type="entry name" value="DUF3405"/>
    <property type="match status" value="1"/>
</dbReference>
<accession>W7HVR9</accession>
<dbReference type="EMBL" id="KI966445">
    <property type="protein sequence ID" value="EWC44152.1"/>
    <property type="molecule type" value="Genomic_DNA"/>
</dbReference>
<feature type="compositionally biased region" description="Low complexity" evidence="1">
    <location>
        <begin position="24"/>
        <end position="44"/>
    </location>
</feature>